<dbReference type="GO" id="GO:0030983">
    <property type="term" value="F:mismatched DNA binding"/>
    <property type="evidence" value="ECO:0007669"/>
    <property type="project" value="InterPro"/>
</dbReference>
<dbReference type="GO" id="GO:0016887">
    <property type="term" value="F:ATP hydrolysis activity"/>
    <property type="evidence" value="ECO:0007669"/>
    <property type="project" value="InterPro"/>
</dbReference>
<evidence type="ECO:0000256" key="5">
    <source>
        <dbReference type="SAM" id="Coils"/>
    </source>
</evidence>
<evidence type="ECO:0000313" key="9">
    <source>
        <dbReference type="Proteomes" id="UP000284731"/>
    </source>
</evidence>
<dbReference type="InterPro" id="IPR014762">
    <property type="entry name" value="DNA_mismatch_repair_CS"/>
</dbReference>
<dbReference type="SMART" id="SM01340">
    <property type="entry name" value="DNA_mis_repair"/>
    <property type="match status" value="1"/>
</dbReference>
<keyword evidence="8" id="KW-0255">Endonuclease</keyword>
<keyword evidence="3 4" id="KW-0234">DNA repair</keyword>
<dbReference type="GO" id="GO:0004519">
    <property type="term" value="F:endonuclease activity"/>
    <property type="evidence" value="ECO:0007669"/>
    <property type="project" value="UniProtKB-KW"/>
</dbReference>
<gene>
    <name evidence="4 8" type="primary">mutL</name>
    <name evidence="8" type="ORF">DWX20_01105</name>
</gene>
<dbReference type="SUPFAM" id="SSF54211">
    <property type="entry name" value="Ribosomal protein S5 domain 2-like"/>
    <property type="match status" value="1"/>
</dbReference>
<dbReference type="SUPFAM" id="SSF118116">
    <property type="entry name" value="DNA mismatch repair protein MutL"/>
    <property type="match status" value="1"/>
</dbReference>
<evidence type="ECO:0000256" key="4">
    <source>
        <dbReference type="HAMAP-Rule" id="MF_00149"/>
    </source>
</evidence>
<name>A0A412PHN1_9FIRM</name>
<dbReference type="SMART" id="SM00853">
    <property type="entry name" value="MutL_C"/>
    <property type="match status" value="1"/>
</dbReference>
<dbReference type="Proteomes" id="UP000284731">
    <property type="component" value="Unassembled WGS sequence"/>
</dbReference>
<dbReference type="Pfam" id="PF08676">
    <property type="entry name" value="MutL_C"/>
    <property type="match status" value="1"/>
</dbReference>
<dbReference type="InterPro" id="IPR038973">
    <property type="entry name" value="MutL/Mlh/Pms-like"/>
</dbReference>
<feature type="coiled-coil region" evidence="5">
    <location>
        <begin position="379"/>
        <end position="406"/>
    </location>
</feature>
<comment type="caution">
    <text evidence="8">The sequence shown here is derived from an EMBL/GenBank/DDBJ whole genome shotgun (WGS) entry which is preliminary data.</text>
</comment>
<dbReference type="CDD" id="cd16926">
    <property type="entry name" value="HATPase_MutL-MLH-PMS-like"/>
    <property type="match status" value="1"/>
</dbReference>
<dbReference type="EMBL" id="QRWX01000001">
    <property type="protein sequence ID" value="RGT57675.1"/>
    <property type="molecule type" value="Genomic_DNA"/>
</dbReference>
<feature type="domain" description="MutL C-terminal dimerisation" evidence="6">
    <location>
        <begin position="426"/>
        <end position="567"/>
    </location>
</feature>
<dbReference type="HAMAP" id="MF_00149">
    <property type="entry name" value="DNA_mis_repair"/>
    <property type="match status" value="1"/>
</dbReference>
<keyword evidence="5" id="KW-0175">Coiled coil</keyword>
<dbReference type="InterPro" id="IPR042120">
    <property type="entry name" value="MutL_C_dimsub"/>
</dbReference>
<comment type="function">
    <text evidence="4">This protein is involved in the repair of mismatches in DNA. It is required for dam-dependent methyl-directed DNA mismatch repair. May act as a 'molecular matchmaker', a protein that promotes the formation of a stable complex between two or more DNA-binding proteins in an ATP-dependent manner without itself being part of a final effector complex.</text>
</comment>
<dbReference type="InterPro" id="IPR042121">
    <property type="entry name" value="MutL_C_regsub"/>
</dbReference>
<dbReference type="InterPro" id="IPR014721">
    <property type="entry name" value="Ribsml_uS5_D2-typ_fold_subgr"/>
</dbReference>
<dbReference type="InterPro" id="IPR020667">
    <property type="entry name" value="DNA_mismatch_repair_MutL"/>
</dbReference>
<protein>
    <recommendedName>
        <fullName evidence="4">DNA mismatch repair protein MutL</fullName>
    </recommendedName>
</protein>
<organism evidence="8 9">
    <name type="scientific">Solobacterium moorei</name>
    <dbReference type="NCBI Taxonomy" id="102148"/>
    <lineage>
        <taxon>Bacteria</taxon>
        <taxon>Bacillati</taxon>
        <taxon>Bacillota</taxon>
        <taxon>Erysipelotrichia</taxon>
        <taxon>Erysipelotrichales</taxon>
        <taxon>Erysipelotrichaceae</taxon>
        <taxon>Solobacterium</taxon>
    </lineage>
</organism>
<keyword evidence="8" id="KW-0540">Nuclease</keyword>
<evidence type="ECO:0000256" key="1">
    <source>
        <dbReference type="ARBA" id="ARBA00006082"/>
    </source>
</evidence>
<dbReference type="GO" id="GO:0140664">
    <property type="term" value="F:ATP-dependent DNA damage sensor activity"/>
    <property type="evidence" value="ECO:0007669"/>
    <property type="project" value="InterPro"/>
</dbReference>
<keyword evidence="8" id="KW-0378">Hydrolase</keyword>
<dbReference type="NCBIfam" id="TIGR00585">
    <property type="entry name" value="mutl"/>
    <property type="match status" value="1"/>
</dbReference>
<dbReference type="Pfam" id="PF13589">
    <property type="entry name" value="HATPase_c_3"/>
    <property type="match status" value="1"/>
</dbReference>
<dbReference type="Pfam" id="PF01119">
    <property type="entry name" value="DNA_mis_repair"/>
    <property type="match status" value="1"/>
</dbReference>
<dbReference type="AlphaFoldDB" id="A0A412PHN1"/>
<dbReference type="SUPFAM" id="SSF55874">
    <property type="entry name" value="ATPase domain of HSP90 chaperone/DNA topoisomerase II/histidine kinase"/>
    <property type="match status" value="1"/>
</dbReference>
<evidence type="ECO:0000259" key="7">
    <source>
        <dbReference type="SMART" id="SM01340"/>
    </source>
</evidence>
<evidence type="ECO:0000256" key="2">
    <source>
        <dbReference type="ARBA" id="ARBA00022763"/>
    </source>
</evidence>
<proteinExistence type="inferred from homology"/>
<dbReference type="Gene3D" id="3.30.230.10">
    <property type="match status" value="1"/>
</dbReference>
<keyword evidence="2 4" id="KW-0227">DNA damage</keyword>
<dbReference type="PANTHER" id="PTHR10073">
    <property type="entry name" value="DNA MISMATCH REPAIR PROTEIN MLH, PMS, MUTL"/>
    <property type="match status" value="1"/>
</dbReference>
<accession>A0A412PHN1</accession>
<dbReference type="RefSeq" id="WP_118764157.1">
    <property type="nucleotide sequence ID" value="NZ_CABJCF010000001.1"/>
</dbReference>
<sequence>MGKIKQLDTLTANMIAAGEVVERPMGVVKELVENAIDAGSTRIEVNITEGGIQRLSVIDNGCGMDAQDAQLCFGRHATSKIQSQNDLWSIHTLGFRGEALPSISSVSRMVLSTSDGKDATKVVVAYGNVESVAPYPCNQGTEISVEGLFYQTPARLKHMRSAAYEASLIQDIVSKFALSHPEIAFILRSDDRESFRTSGQGNLLEVVYQVFGRMAAENAIPVDFSDFDYTVKGYLIKPSITRASRTGMNLFLNGRMVRTYKLYKAVQDGYEDFIVKGRYPICVLDISMDPHLLDVNVHPSKWEVRLSKEIQLETLIKNNVANMLRGTILAPAAEVREARQEYYQPISFDTDRLIQEAEYRKEQQRRQSIVEQAASTPQEEKVEKREVTLEQEIAETEAELKRVSTQFEEEYPEYKPQQQVFPPMEVIGQLHEKFILCAAEKGLVIIDQHAAQERVHYEEYKAKLNQDPVMMDCLVPITIHAGNDLVRRVEEINAAVEDIHVVFEPFGKDTLVVHSVPVWMQDIEEIQFLNDVIDLFKNDRDIKYARMEKKKIATMACHHSIRFNRSLTMDEMKEVVRQLSLCENPYHCPHGRPTFITLDKKTLVKEFLR</sequence>
<feature type="domain" description="DNA mismatch repair protein S5" evidence="7">
    <location>
        <begin position="207"/>
        <end position="325"/>
    </location>
</feature>
<dbReference type="GO" id="GO:0032300">
    <property type="term" value="C:mismatch repair complex"/>
    <property type="evidence" value="ECO:0007669"/>
    <property type="project" value="InterPro"/>
</dbReference>
<dbReference type="CDD" id="cd00782">
    <property type="entry name" value="MutL_Trans"/>
    <property type="match status" value="1"/>
</dbReference>
<dbReference type="InterPro" id="IPR020568">
    <property type="entry name" value="Ribosomal_Su5_D2-typ_SF"/>
</dbReference>
<dbReference type="Gene3D" id="3.30.1370.100">
    <property type="entry name" value="MutL, C-terminal domain, regulatory subdomain"/>
    <property type="match status" value="1"/>
</dbReference>
<evidence type="ECO:0000256" key="3">
    <source>
        <dbReference type="ARBA" id="ARBA00023204"/>
    </source>
</evidence>
<dbReference type="PANTHER" id="PTHR10073:SF12">
    <property type="entry name" value="DNA MISMATCH REPAIR PROTEIN MLH1"/>
    <property type="match status" value="1"/>
</dbReference>
<comment type="similarity">
    <text evidence="1 4">Belongs to the DNA mismatch repair MutL/HexB family.</text>
</comment>
<dbReference type="InterPro" id="IPR002099">
    <property type="entry name" value="MutL/Mlh/PMS"/>
</dbReference>
<dbReference type="InterPro" id="IPR014790">
    <property type="entry name" value="MutL_C"/>
</dbReference>
<dbReference type="InterPro" id="IPR036890">
    <property type="entry name" value="HATPase_C_sf"/>
</dbReference>
<reference evidence="8 9" key="1">
    <citation type="submission" date="2018-08" db="EMBL/GenBank/DDBJ databases">
        <title>A genome reference for cultivated species of the human gut microbiota.</title>
        <authorList>
            <person name="Zou Y."/>
            <person name="Xue W."/>
            <person name="Luo G."/>
        </authorList>
    </citation>
    <scope>NUCLEOTIDE SEQUENCE [LARGE SCALE GENOMIC DNA]</scope>
    <source>
        <strain evidence="8 9">AF18-46</strain>
    </source>
</reference>
<dbReference type="PROSITE" id="PS00058">
    <property type="entry name" value="DNA_MISMATCH_REPAIR_1"/>
    <property type="match status" value="1"/>
</dbReference>
<evidence type="ECO:0000259" key="6">
    <source>
        <dbReference type="SMART" id="SM00853"/>
    </source>
</evidence>
<dbReference type="Gene3D" id="3.30.565.10">
    <property type="entry name" value="Histidine kinase-like ATPase, C-terminal domain"/>
    <property type="match status" value="1"/>
</dbReference>
<dbReference type="FunFam" id="3.30.565.10:FF:000003">
    <property type="entry name" value="DNA mismatch repair endonuclease MutL"/>
    <property type="match status" value="1"/>
</dbReference>
<dbReference type="GO" id="GO:0005524">
    <property type="term" value="F:ATP binding"/>
    <property type="evidence" value="ECO:0007669"/>
    <property type="project" value="InterPro"/>
</dbReference>
<dbReference type="GO" id="GO:0006298">
    <property type="term" value="P:mismatch repair"/>
    <property type="evidence" value="ECO:0007669"/>
    <property type="project" value="UniProtKB-UniRule"/>
</dbReference>
<dbReference type="InterPro" id="IPR037198">
    <property type="entry name" value="MutL_C_sf"/>
</dbReference>
<dbReference type="Gene3D" id="3.30.1540.20">
    <property type="entry name" value="MutL, C-terminal domain, dimerisation subdomain"/>
    <property type="match status" value="1"/>
</dbReference>
<evidence type="ECO:0000313" key="8">
    <source>
        <dbReference type="EMBL" id="RGT57675.1"/>
    </source>
</evidence>
<dbReference type="InterPro" id="IPR013507">
    <property type="entry name" value="DNA_mismatch_S5_2-like"/>
</dbReference>